<protein>
    <submittedName>
        <fullName evidence="2">AAA family ATPase</fullName>
    </submittedName>
</protein>
<gene>
    <name evidence="2" type="ORF">H8S75_28230</name>
</gene>
<name>A0ABR7HF74_9FIRM</name>
<accession>A0ABR7HF74</accession>
<organism evidence="2 3">
    <name type="scientific">Hungatella hominis</name>
    <dbReference type="NCBI Taxonomy" id="2763050"/>
    <lineage>
        <taxon>Bacteria</taxon>
        <taxon>Bacillati</taxon>
        <taxon>Bacillota</taxon>
        <taxon>Clostridia</taxon>
        <taxon>Lachnospirales</taxon>
        <taxon>Lachnospiraceae</taxon>
        <taxon>Hungatella</taxon>
    </lineage>
</organism>
<dbReference type="InterPro" id="IPR018631">
    <property type="entry name" value="AAA-ATPase-like_dom"/>
</dbReference>
<keyword evidence="3" id="KW-1185">Reference proteome</keyword>
<dbReference type="RefSeq" id="WP_187024367.1">
    <property type="nucleotide sequence ID" value="NZ_JACOPB010000022.1"/>
</dbReference>
<evidence type="ECO:0000313" key="3">
    <source>
        <dbReference type="Proteomes" id="UP000634672"/>
    </source>
</evidence>
<dbReference type="InterPro" id="IPR012547">
    <property type="entry name" value="PDDEXK_9"/>
</dbReference>
<evidence type="ECO:0000259" key="1">
    <source>
        <dbReference type="Pfam" id="PF09820"/>
    </source>
</evidence>
<proteinExistence type="predicted"/>
<dbReference type="EMBL" id="JACOPB010000022">
    <property type="protein sequence ID" value="MBC5711820.1"/>
    <property type="molecule type" value="Genomic_DNA"/>
</dbReference>
<evidence type="ECO:0000313" key="2">
    <source>
        <dbReference type="EMBL" id="MBC5711820.1"/>
    </source>
</evidence>
<comment type="caution">
    <text evidence="2">The sequence shown here is derived from an EMBL/GenBank/DDBJ whole genome shotgun (WGS) entry which is preliminary data.</text>
</comment>
<dbReference type="PANTHER" id="PTHR34825:SF1">
    <property type="entry name" value="AAA-ATPASE-LIKE DOMAIN-CONTAINING PROTEIN"/>
    <property type="match status" value="1"/>
</dbReference>
<reference evidence="2 3" key="1">
    <citation type="submission" date="2020-08" db="EMBL/GenBank/DDBJ databases">
        <title>Genome public.</title>
        <authorList>
            <person name="Liu C."/>
            <person name="Sun Q."/>
        </authorList>
    </citation>
    <scope>NUCLEOTIDE SEQUENCE [LARGE SCALE GENOMIC DNA]</scope>
    <source>
        <strain evidence="2 3">NSJ-66</strain>
    </source>
</reference>
<sequence>MKKALPIGNDDFTEIRENCFYYVDKTLMIRDFLRMKDKVALIARPRRFGKTLNMTMIRDFFDITKESESLFSGLAIMDTEYAEQMNSRPVIFLTFKDCKGITSREMFSLLKKELYNEYLRYEEILRNDWDTLNPYKKQDFYQMIDILRDDTSTYIQFVTALKDLTSVVKSHYKVAPILLIDEYDQPIMSSYEYGYHGETATFFANFYGTALKGNPFLEQALLTGIQRVAKESIFSQLNNPQIYTVIDQDYAPYFGLNTEEVSELLDYCGLELTEEVKKMYDGYHIGGIEMYNPWSILNYAKRGRLENYWIKTSTNFLIRKAMSDADKNFWDSFDLLANGSEATVWLTLDTSYIERESNYSLWGLLVNAGYITVTAWIDGNSAVVKIPNDEVMSEFQVLITEISGINGQDLIRMFSCLMNKDMADFFMIYQDIVMSCTSYMDGKENAYHMLFLGMCITLRGTYKVTSNIEAGYGRSDITLIPLSANHVNVIVEFKQGENLEQLKKEALEQILEQKYYSGLKGEVVCVGLAHNKKRCDMAFKTIYM</sequence>
<dbReference type="Pfam" id="PF09820">
    <property type="entry name" value="AAA-ATPase_like"/>
    <property type="match status" value="1"/>
</dbReference>
<dbReference type="PANTHER" id="PTHR34825">
    <property type="entry name" value="CONSERVED PROTEIN, WITH A WEAK D-GALACTARATE DEHYDRATASE/ALTRONATE HYDROLASE DOMAIN"/>
    <property type="match status" value="1"/>
</dbReference>
<dbReference type="Proteomes" id="UP000634672">
    <property type="component" value="Unassembled WGS sequence"/>
</dbReference>
<feature type="domain" description="AAA-ATPase-like" evidence="1">
    <location>
        <begin position="6"/>
        <end position="234"/>
    </location>
</feature>
<dbReference type="Pfam" id="PF08011">
    <property type="entry name" value="PDDEXK_9"/>
    <property type="match status" value="1"/>
</dbReference>